<evidence type="ECO:0000313" key="1">
    <source>
        <dbReference type="EMBL" id="RZB59448.1"/>
    </source>
</evidence>
<name>A0A445GE56_GLYSO</name>
<reference evidence="1 2" key="1">
    <citation type="submission" date="2018-09" db="EMBL/GenBank/DDBJ databases">
        <title>A high-quality reference genome of wild soybean provides a powerful tool to mine soybean genomes.</title>
        <authorList>
            <person name="Xie M."/>
            <person name="Chung C.Y.L."/>
            <person name="Li M.-W."/>
            <person name="Wong F.-L."/>
            <person name="Chan T.-F."/>
            <person name="Lam H.-M."/>
        </authorList>
    </citation>
    <scope>NUCLEOTIDE SEQUENCE [LARGE SCALE GENOMIC DNA]</scope>
    <source>
        <strain evidence="2">cv. W05</strain>
        <tissue evidence="1">Hypocotyl of etiolated seedlings</tissue>
    </source>
</reference>
<dbReference type="Proteomes" id="UP000289340">
    <property type="component" value="Chromosome 16"/>
</dbReference>
<dbReference type="EMBL" id="QZWG01000016">
    <property type="protein sequence ID" value="RZB59448.1"/>
    <property type="molecule type" value="Genomic_DNA"/>
</dbReference>
<keyword evidence="2" id="KW-1185">Reference proteome</keyword>
<sequence length="74" mass="8715">MVVSPPLCFASTENKQNFPLDLFRSHFQDETLTLTPREDQHPHRENEKCAELFHTTKWFPASRLFYIGPQLILV</sequence>
<protein>
    <submittedName>
        <fullName evidence="1">Uncharacterized protein</fullName>
    </submittedName>
</protein>
<gene>
    <name evidence="1" type="ORF">D0Y65_042615</name>
</gene>
<organism evidence="1 2">
    <name type="scientific">Glycine soja</name>
    <name type="common">Wild soybean</name>
    <dbReference type="NCBI Taxonomy" id="3848"/>
    <lineage>
        <taxon>Eukaryota</taxon>
        <taxon>Viridiplantae</taxon>
        <taxon>Streptophyta</taxon>
        <taxon>Embryophyta</taxon>
        <taxon>Tracheophyta</taxon>
        <taxon>Spermatophyta</taxon>
        <taxon>Magnoliopsida</taxon>
        <taxon>eudicotyledons</taxon>
        <taxon>Gunneridae</taxon>
        <taxon>Pentapetalae</taxon>
        <taxon>rosids</taxon>
        <taxon>fabids</taxon>
        <taxon>Fabales</taxon>
        <taxon>Fabaceae</taxon>
        <taxon>Papilionoideae</taxon>
        <taxon>50 kb inversion clade</taxon>
        <taxon>NPAAA clade</taxon>
        <taxon>indigoferoid/millettioid clade</taxon>
        <taxon>Phaseoleae</taxon>
        <taxon>Glycine</taxon>
        <taxon>Glycine subgen. Soja</taxon>
    </lineage>
</organism>
<evidence type="ECO:0000313" key="2">
    <source>
        <dbReference type="Proteomes" id="UP000289340"/>
    </source>
</evidence>
<comment type="caution">
    <text evidence="1">The sequence shown here is derived from an EMBL/GenBank/DDBJ whole genome shotgun (WGS) entry which is preliminary data.</text>
</comment>
<accession>A0A445GE56</accession>
<dbReference type="AlphaFoldDB" id="A0A445GE56"/>
<proteinExistence type="predicted"/>